<organism evidence="15 16">
    <name type="scientific">Rubellimicrobium mesophilum DSM 19309</name>
    <dbReference type="NCBI Taxonomy" id="442562"/>
    <lineage>
        <taxon>Bacteria</taxon>
        <taxon>Pseudomonadati</taxon>
        <taxon>Pseudomonadota</taxon>
        <taxon>Alphaproteobacteria</taxon>
        <taxon>Rhodobacterales</taxon>
        <taxon>Roseobacteraceae</taxon>
        <taxon>Rubellimicrobium</taxon>
    </lineage>
</organism>
<dbReference type="CDD" id="cd03262">
    <property type="entry name" value="ABC_HisP_GlnQ"/>
    <property type="match status" value="1"/>
</dbReference>
<feature type="domain" description="ABC transporter" evidence="13">
    <location>
        <begin position="216"/>
        <end position="450"/>
    </location>
</feature>
<dbReference type="InterPro" id="IPR027417">
    <property type="entry name" value="P-loop_NTPase"/>
</dbReference>
<dbReference type="AlphaFoldDB" id="A0A017HTI9"/>
<dbReference type="InterPro" id="IPR010065">
    <property type="entry name" value="AA_ABC_transptr_permease_3TM"/>
</dbReference>
<dbReference type="InterPro" id="IPR035906">
    <property type="entry name" value="MetI-like_sf"/>
</dbReference>
<accession>A0A017HTI9</accession>
<evidence type="ECO:0000256" key="4">
    <source>
        <dbReference type="ARBA" id="ARBA00010072"/>
    </source>
</evidence>
<feature type="transmembrane region" description="Helical" evidence="12">
    <location>
        <begin position="12"/>
        <end position="42"/>
    </location>
</feature>
<keyword evidence="7 12" id="KW-0812">Transmembrane</keyword>
<dbReference type="Gene3D" id="3.40.50.300">
    <property type="entry name" value="P-loop containing nucleotide triphosphate hydrolases"/>
    <property type="match status" value="1"/>
</dbReference>
<comment type="similarity">
    <text evidence="3">Belongs to the ABC transporter superfamily.</text>
</comment>
<dbReference type="FunFam" id="3.40.50.300:FF:000020">
    <property type="entry name" value="Amino acid ABC transporter ATP-binding component"/>
    <property type="match status" value="1"/>
</dbReference>
<dbReference type="SUPFAM" id="SSF52540">
    <property type="entry name" value="P-loop containing nucleoside triphosphate hydrolases"/>
    <property type="match status" value="1"/>
</dbReference>
<dbReference type="PANTHER" id="PTHR43166:SF9">
    <property type="entry name" value="GLUTAMATE_ASPARTATE IMPORT ATP-BINDING PROTEIN GLTL"/>
    <property type="match status" value="1"/>
</dbReference>
<evidence type="ECO:0000313" key="15">
    <source>
        <dbReference type="EMBL" id="EYD77468.1"/>
    </source>
</evidence>
<keyword evidence="6" id="KW-1003">Cell membrane</keyword>
<dbReference type="Gene3D" id="1.10.3720.10">
    <property type="entry name" value="MetI-like"/>
    <property type="match status" value="1"/>
</dbReference>
<feature type="transmembrane region" description="Helical" evidence="12">
    <location>
        <begin position="49"/>
        <end position="72"/>
    </location>
</feature>
<dbReference type="CDD" id="cd06261">
    <property type="entry name" value="TM_PBP2"/>
    <property type="match status" value="1"/>
</dbReference>
<protein>
    <submittedName>
        <fullName evidence="15">Putative permease of ABC transporter</fullName>
    </submittedName>
</protein>
<dbReference type="InterPro" id="IPR050086">
    <property type="entry name" value="MetN_ABC_transporter-like"/>
</dbReference>
<evidence type="ECO:0000256" key="1">
    <source>
        <dbReference type="ARBA" id="ARBA00004202"/>
    </source>
</evidence>
<keyword evidence="16" id="KW-1185">Reference proteome</keyword>
<dbReference type="Pfam" id="PF00005">
    <property type="entry name" value="ABC_tran"/>
    <property type="match status" value="1"/>
</dbReference>
<feature type="transmembrane region" description="Helical" evidence="12">
    <location>
        <begin position="185"/>
        <end position="207"/>
    </location>
</feature>
<sequence>MFDTALTLSDLLFLAQGALVTLAVTAISVLAGTLLGVVFGVFRSNVSAWVTFPLIFVLDVFRSVPLLIQLILGNAFQAIAGWGWSPFVTSCVILSLYTSAYATEIVRGAIEAVPQTTRRAARSLGLTWRQDMANIVFPMGLRVALPSWIGLTLGVMKDSALVLWLGIIELLRASQILVTRLQEPLFILSVAGAIYFLLSFPIARLAVSNEGGARMIEIENVRKSFGPLEVLKGVSLTVNKGEVVSIIGGSGSGKSTLLTCINGLEPIDAGRILIDGTEVHARGTDLNKLRRKVGIVFQQWNAFPHLTVLENVTLAPRKVLGMPKAQAEEIAVRQLTHVGLADKLKVYPGRLSGGQQQRMAIARALAMSPSYMLFDEVTSALDPQLVGEVLDTLKMLAEEGMTMICVTHEMGFARDVSKRVAFFHQGVIAEIGPPEQIFGAPQSAETRKFLSNVR</sequence>
<dbReference type="PROSITE" id="PS00211">
    <property type="entry name" value="ABC_TRANSPORTER_1"/>
    <property type="match status" value="1"/>
</dbReference>
<dbReference type="SUPFAM" id="SSF161098">
    <property type="entry name" value="MetI-like"/>
    <property type="match status" value="1"/>
</dbReference>
<dbReference type="InterPro" id="IPR017871">
    <property type="entry name" value="ABC_transporter-like_CS"/>
</dbReference>
<name>A0A017HTI9_9RHOB</name>
<dbReference type="HOGENOM" id="CLU_023087_2_1_5"/>
<dbReference type="InterPro" id="IPR003593">
    <property type="entry name" value="AAA+_ATPase"/>
</dbReference>
<evidence type="ECO:0000256" key="12">
    <source>
        <dbReference type="RuleBase" id="RU363032"/>
    </source>
</evidence>
<dbReference type="SMART" id="SM00382">
    <property type="entry name" value="AAA"/>
    <property type="match status" value="1"/>
</dbReference>
<evidence type="ECO:0000256" key="7">
    <source>
        <dbReference type="ARBA" id="ARBA00022692"/>
    </source>
</evidence>
<dbReference type="PROSITE" id="PS50928">
    <property type="entry name" value="ABC_TM1"/>
    <property type="match status" value="1"/>
</dbReference>
<evidence type="ECO:0000256" key="10">
    <source>
        <dbReference type="ARBA" id="ARBA00022989"/>
    </source>
</evidence>
<keyword evidence="11 12" id="KW-0472">Membrane</keyword>
<evidence type="ECO:0000256" key="6">
    <source>
        <dbReference type="ARBA" id="ARBA00022475"/>
    </source>
</evidence>
<gene>
    <name evidence="15" type="ORF">Rumeso_00893</name>
</gene>
<evidence type="ECO:0000259" key="13">
    <source>
        <dbReference type="PROSITE" id="PS50893"/>
    </source>
</evidence>
<evidence type="ECO:0000313" key="16">
    <source>
        <dbReference type="Proteomes" id="UP000019666"/>
    </source>
</evidence>
<reference evidence="15 16" key="1">
    <citation type="submission" date="2013-02" db="EMBL/GenBank/DDBJ databases">
        <authorList>
            <person name="Fiebig A."/>
            <person name="Goeker M."/>
            <person name="Klenk H.-P.P."/>
        </authorList>
    </citation>
    <scope>NUCLEOTIDE SEQUENCE [LARGE SCALE GENOMIC DNA]</scope>
    <source>
        <strain evidence="15 16">DSM 19309</strain>
    </source>
</reference>
<dbReference type="PROSITE" id="PS50893">
    <property type="entry name" value="ABC_TRANSPORTER_2"/>
    <property type="match status" value="1"/>
</dbReference>
<dbReference type="PANTHER" id="PTHR43166">
    <property type="entry name" value="AMINO ACID IMPORT ATP-BINDING PROTEIN"/>
    <property type="match status" value="1"/>
</dbReference>
<keyword evidence="10 12" id="KW-1133">Transmembrane helix</keyword>
<comment type="similarity">
    <text evidence="4">Belongs to the binding-protein-dependent transport system permease family. HisMQ subfamily.</text>
</comment>
<feature type="domain" description="ABC transmembrane type-1" evidence="14">
    <location>
        <begin position="18"/>
        <end position="206"/>
    </location>
</feature>
<evidence type="ECO:0000256" key="11">
    <source>
        <dbReference type="ARBA" id="ARBA00023136"/>
    </source>
</evidence>
<dbReference type="Proteomes" id="UP000019666">
    <property type="component" value="Unassembled WGS sequence"/>
</dbReference>
<dbReference type="STRING" id="442562.Rumeso_00893"/>
<keyword evidence="5 12" id="KW-0813">Transport</keyword>
<keyword evidence="9" id="KW-0067">ATP-binding</keyword>
<dbReference type="NCBIfam" id="TIGR01726">
    <property type="entry name" value="HEQRo_perm_3TM"/>
    <property type="match status" value="1"/>
</dbReference>
<dbReference type="InterPro" id="IPR000515">
    <property type="entry name" value="MetI-like"/>
</dbReference>
<comment type="subcellular location">
    <subcellularLocation>
        <location evidence="2">Cell inner membrane</location>
        <topology evidence="2">Multi-pass membrane protein</topology>
    </subcellularLocation>
    <subcellularLocation>
        <location evidence="12">Cell membrane</location>
        <topology evidence="12">Multi-pass membrane protein</topology>
    </subcellularLocation>
    <subcellularLocation>
        <location evidence="1">Cell membrane</location>
        <topology evidence="1">Peripheral membrane protein</topology>
    </subcellularLocation>
</comment>
<evidence type="ECO:0000256" key="5">
    <source>
        <dbReference type="ARBA" id="ARBA00022448"/>
    </source>
</evidence>
<comment type="caution">
    <text evidence="15">The sequence shown here is derived from an EMBL/GenBank/DDBJ whole genome shotgun (WGS) entry which is preliminary data.</text>
</comment>
<dbReference type="InterPro" id="IPR003439">
    <property type="entry name" value="ABC_transporter-like_ATP-bd"/>
</dbReference>
<dbReference type="GO" id="GO:0005524">
    <property type="term" value="F:ATP binding"/>
    <property type="evidence" value="ECO:0007669"/>
    <property type="project" value="UniProtKB-KW"/>
</dbReference>
<keyword evidence="8" id="KW-0547">Nucleotide-binding</keyword>
<dbReference type="GO" id="GO:0022857">
    <property type="term" value="F:transmembrane transporter activity"/>
    <property type="evidence" value="ECO:0007669"/>
    <property type="project" value="InterPro"/>
</dbReference>
<evidence type="ECO:0000256" key="8">
    <source>
        <dbReference type="ARBA" id="ARBA00022741"/>
    </source>
</evidence>
<dbReference type="GO" id="GO:0043190">
    <property type="term" value="C:ATP-binding cassette (ABC) transporter complex"/>
    <property type="evidence" value="ECO:0007669"/>
    <property type="project" value="InterPro"/>
</dbReference>
<evidence type="ECO:0000256" key="9">
    <source>
        <dbReference type="ARBA" id="ARBA00022840"/>
    </source>
</evidence>
<feature type="transmembrane region" description="Helical" evidence="12">
    <location>
        <begin position="78"/>
        <end position="97"/>
    </location>
</feature>
<evidence type="ECO:0000256" key="3">
    <source>
        <dbReference type="ARBA" id="ARBA00005417"/>
    </source>
</evidence>
<dbReference type="PATRIC" id="fig|442562.3.peg.883"/>
<evidence type="ECO:0000256" key="2">
    <source>
        <dbReference type="ARBA" id="ARBA00004429"/>
    </source>
</evidence>
<proteinExistence type="inferred from homology"/>
<dbReference type="GO" id="GO:0016887">
    <property type="term" value="F:ATP hydrolysis activity"/>
    <property type="evidence" value="ECO:0007669"/>
    <property type="project" value="InterPro"/>
</dbReference>
<dbReference type="EMBL" id="AOSK01000028">
    <property type="protein sequence ID" value="EYD77468.1"/>
    <property type="molecule type" value="Genomic_DNA"/>
</dbReference>
<evidence type="ECO:0000259" key="14">
    <source>
        <dbReference type="PROSITE" id="PS50928"/>
    </source>
</evidence>
<dbReference type="Pfam" id="PF00528">
    <property type="entry name" value="BPD_transp_1"/>
    <property type="match status" value="1"/>
</dbReference>